<organism evidence="1 2">
    <name type="scientific">Runella defluvii</name>
    <dbReference type="NCBI Taxonomy" id="370973"/>
    <lineage>
        <taxon>Bacteria</taxon>
        <taxon>Pseudomonadati</taxon>
        <taxon>Bacteroidota</taxon>
        <taxon>Cytophagia</taxon>
        <taxon>Cytophagales</taxon>
        <taxon>Spirosomataceae</taxon>
        <taxon>Runella</taxon>
    </lineage>
</organism>
<dbReference type="Proteomes" id="UP000541352">
    <property type="component" value="Unassembled WGS sequence"/>
</dbReference>
<dbReference type="EMBL" id="JACIBY010000006">
    <property type="protein sequence ID" value="MBB3839347.1"/>
    <property type="molecule type" value="Genomic_DNA"/>
</dbReference>
<evidence type="ECO:0000313" key="1">
    <source>
        <dbReference type="EMBL" id="MBB3839347.1"/>
    </source>
</evidence>
<evidence type="ECO:0000313" key="2">
    <source>
        <dbReference type="Proteomes" id="UP000541352"/>
    </source>
</evidence>
<name>A0A7W5ZL44_9BACT</name>
<proteinExistence type="predicted"/>
<accession>A0A7W5ZL44</accession>
<protein>
    <submittedName>
        <fullName evidence="1">Flavin reductase (DIM6/NTAB) family NADH-FMN oxidoreductase RutF</fullName>
    </submittedName>
</protein>
<sequence>MKLLIALAVIVSSTIFSNDNNILSAGSSSAKLSSSPHAIIKVKLKFGKKSSGCTRTGVCSFQSEGPIDIDISAVEPNTGRGTASMSNGKLVVNLLKSSMSSETISKHFANNQFVVEEPYKIELENALVSSYLIRKGTYEVTENGKMLTIEF</sequence>
<gene>
    <name evidence="1" type="ORF">FHS57_003353</name>
</gene>
<keyword evidence="2" id="KW-1185">Reference proteome</keyword>
<dbReference type="AlphaFoldDB" id="A0A7W5ZL44"/>
<dbReference type="RefSeq" id="WP_183975517.1">
    <property type="nucleotide sequence ID" value="NZ_JACIBY010000006.1"/>
</dbReference>
<reference evidence="1 2" key="1">
    <citation type="submission" date="2020-08" db="EMBL/GenBank/DDBJ databases">
        <title>Genomic Encyclopedia of Type Strains, Phase IV (KMG-IV): sequencing the most valuable type-strain genomes for metagenomic binning, comparative biology and taxonomic classification.</title>
        <authorList>
            <person name="Goeker M."/>
        </authorList>
    </citation>
    <scope>NUCLEOTIDE SEQUENCE [LARGE SCALE GENOMIC DNA]</scope>
    <source>
        <strain evidence="1 2">DSM 17976</strain>
    </source>
</reference>
<comment type="caution">
    <text evidence="1">The sequence shown here is derived from an EMBL/GenBank/DDBJ whole genome shotgun (WGS) entry which is preliminary data.</text>
</comment>